<organism evidence="2 3">
    <name type="scientific">Moraxella pluranimalium</name>
    <dbReference type="NCBI Taxonomy" id="470453"/>
    <lineage>
        <taxon>Bacteria</taxon>
        <taxon>Pseudomonadati</taxon>
        <taxon>Pseudomonadota</taxon>
        <taxon>Gammaproteobacteria</taxon>
        <taxon>Moraxellales</taxon>
        <taxon>Moraxellaceae</taxon>
        <taxon>Moraxella</taxon>
    </lineage>
</organism>
<protein>
    <recommendedName>
        <fullName evidence="4">Ubiquinone biosynthesis accessory factor UbiJ</fullName>
    </recommendedName>
</protein>
<accession>A0A1T0CU97</accession>
<sequence length="217" mass="23603">MLGVLSLAMCEKLLNSAIATDNFTQDGLSALSGKTLRIVMHAPAISVDVLFGDGRVRFEPVPQAIFEPQGGISTTPDCTLSVDNPAHLFSLIQNPVGNLPIRGDHQVLLQAKALFEGFEPDIWYQLEQVIGTDATSHLYLLGKELSPVLSPIAQMLKESAAQLLTPHSPSAHAIDDELLALQIQDKKQELLRLQADIERSQARLAQLQSALDDQHNA</sequence>
<evidence type="ECO:0008006" key="4">
    <source>
        <dbReference type="Google" id="ProtNLM"/>
    </source>
</evidence>
<reference evidence="2 3" key="1">
    <citation type="submission" date="2017-02" db="EMBL/GenBank/DDBJ databases">
        <title>Draft genome sequence of Moraxella pluranimalium CCUG 54913T type strain.</title>
        <authorList>
            <person name="Salva-Serra F."/>
            <person name="Engstrom-Jakobsson H."/>
            <person name="Thorell K."/>
            <person name="Jaen-Luchoro D."/>
            <person name="Gonzales-Siles L."/>
            <person name="Karlsson R."/>
            <person name="Yazdan S."/>
            <person name="Boulund F."/>
            <person name="Johnning A."/>
            <person name="Engstrand L."/>
            <person name="Kristiansson E."/>
            <person name="Moore E."/>
        </authorList>
    </citation>
    <scope>NUCLEOTIDE SEQUENCE [LARGE SCALE GENOMIC DNA]</scope>
    <source>
        <strain evidence="2 3">CCUG 54913</strain>
    </source>
</reference>
<dbReference type="EMBL" id="MUYU01000006">
    <property type="protein sequence ID" value="OOS25789.1"/>
    <property type="molecule type" value="Genomic_DNA"/>
</dbReference>
<dbReference type="AlphaFoldDB" id="A0A1T0CU97"/>
<keyword evidence="3" id="KW-1185">Reference proteome</keyword>
<keyword evidence="1" id="KW-0175">Coiled coil</keyword>
<proteinExistence type="predicted"/>
<dbReference type="Proteomes" id="UP000189800">
    <property type="component" value="Unassembled WGS sequence"/>
</dbReference>
<evidence type="ECO:0000313" key="3">
    <source>
        <dbReference type="Proteomes" id="UP000189800"/>
    </source>
</evidence>
<dbReference type="InterPro" id="IPR038989">
    <property type="entry name" value="UbiJ"/>
</dbReference>
<feature type="coiled-coil region" evidence="1">
    <location>
        <begin position="183"/>
        <end position="217"/>
    </location>
</feature>
<gene>
    <name evidence="2" type="ORF">B0680_02005</name>
</gene>
<comment type="caution">
    <text evidence="2">The sequence shown here is derived from an EMBL/GenBank/DDBJ whole genome shotgun (WGS) entry which is preliminary data.</text>
</comment>
<dbReference type="GO" id="GO:0006744">
    <property type="term" value="P:ubiquinone biosynthetic process"/>
    <property type="evidence" value="ECO:0007669"/>
    <property type="project" value="InterPro"/>
</dbReference>
<name>A0A1T0CU97_9GAMM</name>
<dbReference type="PANTHER" id="PTHR38693:SF1">
    <property type="entry name" value="UBIQUINONE BIOSYNTHESIS ACCESSORY FACTOR UBIJ"/>
    <property type="match status" value="1"/>
</dbReference>
<evidence type="ECO:0000256" key="1">
    <source>
        <dbReference type="SAM" id="Coils"/>
    </source>
</evidence>
<dbReference type="PANTHER" id="PTHR38693">
    <property type="entry name" value="UBIQUINONE BIOSYNTHESIS PROTEIN UBIJ"/>
    <property type="match status" value="1"/>
</dbReference>
<dbReference type="OrthoDB" id="6707853at2"/>
<dbReference type="STRING" id="470453.B0680_02005"/>
<evidence type="ECO:0000313" key="2">
    <source>
        <dbReference type="EMBL" id="OOS25789.1"/>
    </source>
</evidence>